<comment type="caution">
    <text evidence="9">The sequence shown here is derived from an EMBL/GenBank/DDBJ whole genome shotgun (WGS) entry which is preliminary data.</text>
</comment>
<dbReference type="InterPro" id="IPR032311">
    <property type="entry name" value="DUF4982"/>
</dbReference>
<evidence type="ECO:0000259" key="8">
    <source>
        <dbReference type="Pfam" id="PF18565"/>
    </source>
</evidence>
<evidence type="ECO:0000256" key="3">
    <source>
        <dbReference type="ARBA" id="ARBA00023295"/>
    </source>
</evidence>
<dbReference type="PROSITE" id="PS00608">
    <property type="entry name" value="GLYCOSYL_HYDROL_F2_2"/>
    <property type="match status" value="1"/>
</dbReference>
<dbReference type="InterPro" id="IPR006102">
    <property type="entry name" value="Ig-like_GH2"/>
</dbReference>
<dbReference type="Pfam" id="PF16355">
    <property type="entry name" value="DUF4982"/>
    <property type="match status" value="1"/>
</dbReference>
<dbReference type="Pfam" id="PF00703">
    <property type="entry name" value="Glyco_hydro_2"/>
    <property type="match status" value="1"/>
</dbReference>
<dbReference type="InterPro" id="IPR040605">
    <property type="entry name" value="Glyco_hydro2_dom5"/>
</dbReference>
<dbReference type="Gene3D" id="2.60.120.260">
    <property type="entry name" value="Galactose-binding domain-like"/>
    <property type="match status" value="1"/>
</dbReference>
<dbReference type="EMBL" id="VLKR01000027">
    <property type="protein sequence ID" value="TWI16633.1"/>
    <property type="molecule type" value="Genomic_DNA"/>
</dbReference>
<protein>
    <submittedName>
        <fullName evidence="9">Beta-galactosidase</fullName>
    </submittedName>
</protein>
<dbReference type="Pfam" id="PF02837">
    <property type="entry name" value="Glyco_hydro_2_N"/>
    <property type="match status" value="1"/>
</dbReference>
<dbReference type="GO" id="GO:0005975">
    <property type="term" value="P:carbohydrate metabolic process"/>
    <property type="evidence" value="ECO:0007669"/>
    <property type="project" value="InterPro"/>
</dbReference>
<dbReference type="Pfam" id="PF18565">
    <property type="entry name" value="Glyco_hydro2_C5"/>
    <property type="match status" value="1"/>
</dbReference>
<dbReference type="InterPro" id="IPR023232">
    <property type="entry name" value="Glyco_hydro_2_AS"/>
</dbReference>
<gene>
    <name evidence="9" type="ORF">IQ31_04168</name>
</gene>
<feature type="domain" description="Glycosyl hydrolases family 2 sugar binding" evidence="6">
    <location>
        <begin position="99"/>
        <end position="185"/>
    </location>
</feature>
<feature type="domain" description="Glycoside hydrolase family 2 immunoglobulin-like beta-sandwich" evidence="4">
    <location>
        <begin position="199"/>
        <end position="310"/>
    </location>
</feature>
<name>A0A562M9P8_9SPHI</name>
<evidence type="ECO:0000259" key="6">
    <source>
        <dbReference type="Pfam" id="PF02837"/>
    </source>
</evidence>
<dbReference type="InterPro" id="IPR036156">
    <property type="entry name" value="Beta-gal/glucu_dom_sf"/>
</dbReference>
<dbReference type="AlphaFoldDB" id="A0A562M9P8"/>
<dbReference type="Gene3D" id="3.20.20.80">
    <property type="entry name" value="Glycosidases"/>
    <property type="match status" value="2"/>
</dbReference>
<dbReference type="InterPro" id="IPR006103">
    <property type="entry name" value="Glyco_hydro_2_cat"/>
</dbReference>
<evidence type="ECO:0000313" key="9">
    <source>
        <dbReference type="EMBL" id="TWI16633.1"/>
    </source>
</evidence>
<dbReference type="SUPFAM" id="SSF49303">
    <property type="entry name" value="beta-Galactosidase/glucuronidase domain"/>
    <property type="match status" value="1"/>
</dbReference>
<dbReference type="InterPro" id="IPR017853">
    <property type="entry name" value="GH"/>
</dbReference>
<evidence type="ECO:0000259" key="5">
    <source>
        <dbReference type="Pfam" id="PF02836"/>
    </source>
</evidence>
<dbReference type="InterPro" id="IPR051913">
    <property type="entry name" value="GH2_Domain-Containing"/>
</dbReference>
<sequence>MKKNSSNLYLIAIICTLTLSCSVREKKDGIGSKHSFDSAWRFIKADPANAQDPDFDDSGWRSLDLPHDWSIEKLTDKNSDSLIGPFSGSSVGKTGTGFTVGGTGWYRKNFTLDRSSSNKIAYLQFDGVYMDADVWVNGKHVGNHPNGYTSFWYDISAYLNPAGQPNMVAVRVSNEGFTARWYSGSGIYRHTWLTLADPVHIAPKSVFVNPSVVDGEKAVVDITATLLNRGKENKEVDCSVTILDSSGQKVGYSRTNLQVSTGHPAALRQSIEIERPQLWSPDRPYRYTALIAINAEDENEDRIEQAFGIRTIQIDAQSGFRINGKKIKLKGGSIHHDNGLLGAVALDRAEERKIELLKANGYNAIRLSHNPSSPYLLEVCDRLGMLVIDELYDVWEREKFMPQGYHLFFRDHWEKDVEEWISTNRNHPSVVMWSIGNEIMEAADTSGFRIAQNLAAKVRSLDPSRPVTEGMNDMKGIFSGKDHWDEQAGHMGLLDVVGYNYKSHKYESDHKKYPQRVMYGSESYPLKAYQYWEKADRLPYVIGDFVWTAMDYLGEANAGNTKYVSINAPKEKSITDMVNEGVPMDVIASFAAAPVKLPAVFVSGSGDLDITGEKKPPMYYRDVLWDNSPVEMLVHAPIADGMVEQTTDWGWPDEWPSWTWQGSEGKKLQVRVFTKGDRVKLELNGKLIGESPVSDRSEFIAAFQVPYQAGELKATAYSKGKEIGSRTLRSAGRPVAVRLTADRSEIRPDRNDLSFIKVEVVDQNGLLVPTDGIKFKFSLSGEGELAATGNGNPVDMESVNSTTVASWKGRAQAIIRPNGKKGLVTLKASADNISEGRIQILIKE</sequence>
<keyword evidence="2" id="KW-0378">Hydrolase</keyword>
<reference evidence="9 10" key="1">
    <citation type="journal article" date="2015" name="Stand. Genomic Sci.">
        <title>Genomic Encyclopedia of Bacterial and Archaeal Type Strains, Phase III: the genomes of soil and plant-associated and newly described type strains.</title>
        <authorList>
            <person name="Whitman W.B."/>
            <person name="Woyke T."/>
            <person name="Klenk H.P."/>
            <person name="Zhou Y."/>
            <person name="Lilburn T.G."/>
            <person name="Beck B.J."/>
            <person name="De Vos P."/>
            <person name="Vandamme P."/>
            <person name="Eisen J.A."/>
            <person name="Garrity G."/>
            <person name="Hugenholtz P."/>
            <person name="Kyrpides N.C."/>
        </authorList>
    </citation>
    <scope>NUCLEOTIDE SEQUENCE [LARGE SCALE GENOMIC DNA]</scope>
    <source>
        <strain evidence="9 10">CGMCC 1.6855</strain>
    </source>
</reference>
<dbReference type="SUPFAM" id="SSF51445">
    <property type="entry name" value="(Trans)glycosidases"/>
    <property type="match status" value="1"/>
</dbReference>
<dbReference type="PANTHER" id="PTHR42732">
    <property type="entry name" value="BETA-GALACTOSIDASE"/>
    <property type="match status" value="1"/>
</dbReference>
<evidence type="ECO:0000256" key="2">
    <source>
        <dbReference type="ARBA" id="ARBA00022801"/>
    </source>
</evidence>
<dbReference type="InterPro" id="IPR013783">
    <property type="entry name" value="Ig-like_fold"/>
</dbReference>
<evidence type="ECO:0000259" key="4">
    <source>
        <dbReference type="Pfam" id="PF00703"/>
    </source>
</evidence>
<evidence type="ECO:0000256" key="1">
    <source>
        <dbReference type="ARBA" id="ARBA00007401"/>
    </source>
</evidence>
<keyword evidence="3" id="KW-0326">Glycosidase</keyword>
<dbReference type="PANTHER" id="PTHR42732:SF1">
    <property type="entry name" value="BETA-MANNOSIDASE"/>
    <property type="match status" value="1"/>
</dbReference>
<evidence type="ECO:0000259" key="7">
    <source>
        <dbReference type="Pfam" id="PF16355"/>
    </source>
</evidence>
<dbReference type="RefSeq" id="WP_145329669.1">
    <property type="nucleotide sequence ID" value="NZ_VLKR01000027.1"/>
</dbReference>
<dbReference type="GO" id="GO:0004553">
    <property type="term" value="F:hydrolase activity, hydrolyzing O-glycosyl compounds"/>
    <property type="evidence" value="ECO:0007669"/>
    <property type="project" value="InterPro"/>
</dbReference>
<organism evidence="9 10">
    <name type="scientific">Sphingobacterium siyangense</name>
    <dbReference type="NCBI Taxonomy" id="459529"/>
    <lineage>
        <taxon>Bacteria</taxon>
        <taxon>Pseudomonadati</taxon>
        <taxon>Bacteroidota</taxon>
        <taxon>Sphingobacteriia</taxon>
        <taxon>Sphingobacteriales</taxon>
        <taxon>Sphingobacteriaceae</taxon>
        <taxon>Sphingobacterium</taxon>
    </lineage>
</organism>
<accession>A0A562M9P8</accession>
<dbReference type="Pfam" id="PF02836">
    <property type="entry name" value="Glyco_hydro_2_C"/>
    <property type="match status" value="1"/>
</dbReference>
<dbReference type="OrthoDB" id="9801077at2"/>
<comment type="similarity">
    <text evidence="1">Belongs to the glycosyl hydrolase 2 family.</text>
</comment>
<dbReference type="InterPro" id="IPR006104">
    <property type="entry name" value="Glyco_hydro_2_N"/>
</dbReference>
<dbReference type="SUPFAM" id="SSF49785">
    <property type="entry name" value="Galactose-binding domain-like"/>
    <property type="match status" value="1"/>
</dbReference>
<dbReference type="Gene3D" id="2.60.40.10">
    <property type="entry name" value="Immunoglobulins"/>
    <property type="match status" value="3"/>
</dbReference>
<dbReference type="PRINTS" id="PR00132">
    <property type="entry name" value="GLHYDRLASE2"/>
</dbReference>
<dbReference type="InterPro" id="IPR006101">
    <property type="entry name" value="Glyco_hydro_2"/>
</dbReference>
<proteinExistence type="inferred from homology"/>
<feature type="domain" description="Glycoside hydrolase family 2 catalytic" evidence="5">
    <location>
        <begin position="318"/>
        <end position="499"/>
    </location>
</feature>
<feature type="domain" description="Glycoside hydrolase family 2" evidence="8">
    <location>
        <begin position="738"/>
        <end position="838"/>
    </location>
</feature>
<evidence type="ECO:0000313" key="10">
    <source>
        <dbReference type="Proteomes" id="UP000315908"/>
    </source>
</evidence>
<feature type="domain" description="DUF4982" evidence="7">
    <location>
        <begin position="665"/>
        <end position="723"/>
    </location>
</feature>
<dbReference type="PROSITE" id="PS51257">
    <property type="entry name" value="PROKAR_LIPOPROTEIN"/>
    <property type="match status" value="1"/>
</dbReference>
<dbReference type="InterPro" id="IPR008979">
    <property type="entry name" value="Galactose-bd-like_sf"/>
</dbReference>
<dbReference type="Proteomes" id="UP000315908">
    <property type="component" value="Unassembled WGS sequence"/>
</dbReference>